<dbReference type="Pfam" id="PF04138">
    <property type="entry name" value="GtrA_DPMS_TM"/>
    <property type="match status" value="1"/>
</dbReference>
<dbReference type="InterPro" id="IPR050256">
    <property type="entry name" value="Glycosyltransferase_2"/>
</dbReference>
<feature type="transmembrane region" description="Helical" evidence="6">
    <location>
        <begin position="252"/>
        <end position="271"/>
    </location>
</feature>
<evidence type="ECO:0000259" key="7">
    <source>
        <dbReference type="Pfam" id="PF00535"/>
    </source>
</evidence>
<keyword evidence="9" id="KW-0808">Transferase</keyword>
<keyword evidence="3 6" id="KW-0812">Transmembrane</keyword>
<organism evidence="9 10">
    <name type="scientific">Microbacterium fluvii</name>
    <dbReference type="NCBI Taxonomy" id="415215"/>
    <lineage>
        <taxon>Bacteria</taxon>
        <taxon>Bacillati</taxon>
        <taxon>Actinomycetota</taxon>
        <taxon>Actinomycetes</taxon>
        <taxon>Micrococcales</taxon>
        <taxon>Microbacteriaceae</taxon>
        <taxon>Microbacterium</taxon>
    </lineage>
</organism>
<dbReference type="PANTHER" id="PTHR48090">
    <property type="entry name" value="UNDECAPRENYL-PHOSPHATE 4-DEOXY-4-FORMAMIDO-L-ARABINOSE TRANSFERASE-RELATED"/>
    <property type="match status" value="1"/>
</dbReference>
<dbReference type="EMBL" id="JBHTBE010000001">
    <property type="protein sequence ID" value="MFC7268231.1"/>
    <property type="molecule type" value="Genomic_DNA"/>
</dbReference>
<protein>
    <submittedName>
        <fullName evidence="9">Glycosyltransferase</fullName>
        <ecNumber evidence="9">2.4.-.-</ecNumber>
    </submittedName>
</protein>
<comment type="similarity">
    <text evidence="2">Belongs to the glycosyltransferase 2 family.</text>
</comment>
<feature type="domain" description="GtrA/DPMS transmembrane" evidence="8">
    <location>
        <begin position="228"/>
        <end position="339"/>
    </location>
</feature>
<evidence type="ECO:0000313" key="10">
    <source>
        <dbReference type="Proteomes" id="UP001596507"/>
    </source>
</evidence>
<dbReference type="Pfam" id="PF00535">
    <property type="entry name" value="Glycos_transf_2"/>
    <property type="match status" value="1"/>
</dbReference>
<evidence type="ECO:0000256" key="4">
    <source>
        <dbReference type="ARBA" id="ARBA00022989"/>
    </source>
</evidence>
<accession>A0ABW2HET1</accession>
<keyword evidence="9" id="KW-0328">Glycosyltransferase</keyword>
<feature type="transmembrane region" description="Helical" evidence="6">
    <location>
        <begin position="313"/>
        <end position="333"/>
    </location>
</feature>
<evidence type="ECO:0000259" key="8">
    <source>
        <dbReference type="Pfam" id="PF04138"/>
    </source>
</evidence>
<dbReference type="InterPro" id="IPR001173">
    <property type="entry name" value="Glyco_trans_2-like"/>
</dbReference>
<dbReference type="CDD" id="cd04179">
    <property type="entry name" value="DPM_DPG-synthase_like"/>
    <property type="match status" value="1"/>
</dbReference>
<feature type="domain" description="Glycosyltransferase 2-like" evidence="7">
    <location>
        <begin position="3"/>
        <end position="109"/>
    </location>
</feature>
<proteinExistence type="inferred from homology"/>
<evidence type="ECO:0000256" key="6">
    <source>
        <dbReference type="SAM" id="Phobius"/>
    </source>
</evidence>
<dbReference type="GO" id="GO:0016757">
    <property type="term" value="F:glycosyltransferase activity"/>
    <property type="evidence" value="ECO:0007669"/>
    <property type="project" value="UniProtKB-KW"/>
</dbReference>
<dbReference type="InterPro" id="IPR007267">
    <property type="entry name" value="GtrA_DPMS_TM"/>
</dbReference>
<sequence>MIVLIPAYEPSAVLPHLVAAIGEADPEAQVLVVDDGSGIRYRPVFDDAVAAGAVVLTHESNRGKGAALKTGFAHIATAWPGEDVVTADADGQHTVPDIVRVADELRRDAAAERPALVLGVRVFTGDDVPARSRFGNTVTRWLFRAASGTAVSDTQTGLRGVPATMLDWLRQLPGDRFEYELTMLLRAPRAGFALREVPITTVYLEQNASSHFRPIVDSLRVMLPILLFAGSSLLAFFVDTVALLAFNALTGWLIPSIIAARVLSAGVNFTVNRRVVFARGGRIGVQALRYGVLALALLASNIAWMAFLTDAGVPLLLAKITTEIVLFVISYGVQRGFVFGAEGAAAELVSADKTRHSKRIGGDVRMGEHIVNIGRTTP</sequence>
<dbReference type="InterPro" id="IPR029044">
    <property type="entry name" value="Nucleotide-diphossugar_trans"/>
</dbReference>
<reference evidence="10" key="1">
    <citation type="journal article" date="2019" name="Int. J. Syst. Evol. Microbiol.">
        <title>The Global Catalogue of Microorganisms (GCM) 10K type strain sequencing project: providing services to taxonomists for standard genome sequencing and annotation.</title>
        <authorList>
            <consortium name="The Broad Institute Genomics Platform"/>
            <consortium name="The Broad Institute Genome Sequencing Center for Infectious Disease"/>
            <person name="Wu L."/>
            <person name="Ma J."/>
        </authorList>
    </citation>
    <scope>NUCLEOTIDE SEQUENCE [LARGE SCALE GENOMIC DNA]</scope>
    <source>
        <strain evidence="10">CGMCC 1.15772</strain>
    </source>
</reference>
<comment type="subcellular location">
    <subcellularLocation>
        <location evidence="1">Membrane</location>
        <topology evidence="1">Multi-pass membrane protein</topology>
    </subcellularLocation>
</comment>
<keyword evidence="4 6" id="KW-1133">Transmembrane helix</keyword>
<evidence type="ECO:0000256" key="2">
    <source>
        <dbReference type="ARBA" id="ARBA00006739"/>
    </source>
</evidence>
<keyword evidence="10" id="KW-1185">Reference proteome</keyword>
<dbReference type="Gene3D" id="3.90.550.10">
    <property type="entry name" value="Spore Coat Polysaccharide Biosynthesis Protein SpsA, Chain A"/>
    <property type="match status" value="1"/>
</dbReference>
<gene>
    <name evidence="9" type="ORF">ACFQRL_04560</name>
</gene>
<evidence type="ECO:0000313" key="9">
    <source>
        <dbReference type="EMBL" id="MFC7268231.1"/>
    </source>
</evidence>
<dbReference type="EC" id="2.4.-.-" evidence="9"/>
<dbReference type="Proteomes" id="UP001596507">
    <property type="component" value="Unassembled WGS sequence"/>
</dbReference>
<evidence type="ECO:0000256" key="3">
    <source>
        <dbReference type="ARBA" id="ARBA00022692"/>
    </source>
</evidence>
<dbReference type="SUPFAM" id="SSF53448">
    <property type="entry name" value="Nucleotide-diphospho-sugar transferases"/>
    <property type="match status" value="1"/>
</dbReference>
<feature type="transmembrane region" description="Helical" evidence="6">
    <location>
        <begin position="287"/>
        <end position="307"/>
    </location>
</feature>
<name>A0ABW2HET1_9MICO</name>
<keyword evidence="5 6" id="KW-0472">Membrane</keyword>
<feature type="transmembrane region" description="Helical" evidence="6">
    <location>
        <begin position="221"/>
        <end position="246"/>
    </location>
</feature>
<comment type="caution">
    <text evidence="9">The sequence shown here is derived from an EMBL/GenBank/DDBJ whole genome shotgun (WGS) entry which is preliminary data.</text>
</comment>
<dbReference type="PANTHER" id="PTHR48090:SF7">
    <property type="entry name" value="RFBJ PROTEIN"/>
    <property type="match status" value="1"/>
</dbReference>
<evidence type="ECO:0000256" key="1">
    <source>
        <dbReference type="ARBA" id="ARBA00004141"/>
    </source>
</evidence>
<dbReference type="RefSeq" id="WP_262873143.1">
    <property type="nucleotide sequence ID" value="NZ_BAABKW010000005.1"/>
</dbReference>
<evidence type="ECO:0000256" key="5">
    <source>
        <dbReference type="ARBA" id="ARBA00023136"/>
    </source>
</evidence>